<evidence type="ECO:0000259" key="15">
    <source>
        <dbReference type="Pfam" id="PF02737"/>
    </source>
</evidence>
<dbReference type="SUPFAM" id="SSF48179">
    <property type="entry name" value="6-phosphogluconate dehydrogenase C-terminal domain-like"/>
    <property type="match status" value="2"/>
</dbReference>
<evidence type="ECO:0000256" key="4">
    <source>
        <dbReference type="ARBA" id="ARBA00012076"/>
    </source>
</evidence>
<dbReference type="PANTHER" id="PTHR43612">
    <property type="entry name" value="TRIFUNCTIONAL ENZYME SUBUNIT ALPHA"/>
    <property type="match status" value="1"/>
</dbReference>
<evidence type="ECO:0000256" key="11">
    <source>
        <dbReference type="ARBA" id="ARBA00023268"/>
    </source>
</evidence>
<dbReference type="GO" id="GO:0006635">
    <property type="term" value="P:fatty acid beta-oxidation"/>
    <property type="evidence" value="ECO:0007669"/>
    <property type="project" value="UniProtKB-ARBA"/>
</dbReference>
<evidence type="ECO:0000256" key="3">
    <source>
        <dbReference type="ARBA" id="ARBA00008750"/>
    </source>
</evidence>
<keyword evidence="9" id="KW-0443">Lipid metabolism</keyword>
<dbReference type="EC" id="4.2.1.17" evidence="4"/>
<evidence type="ECO:0000256" key="5">
    <source>
        <dbReference type="ARBA" id="ARBA00022832"/>
    </source>
</evidence>
<comment type="catalytic activity">
    <reaction evidence="12">
        <text>a (3S)-3-hydroxyacyl-CoA + NAD(+) = a 3-oxoacyl-CoA + NADH + H(+)</text>
        <dbReference type="Rhea" id="RHEA:22432"/>
        <dbReference type="ChEBI" id="CHEBI:15378"/>
        <dbReference type="ChEBI" id="CHEBI:57318"/>
        <dbReference type="ChEBI" id="CHEBI:57540"/>
        <dbReference type="ChEBI" id="CHEBI:57945"/>
        <dbReference type="ChEBI" id="CHEBI:90726"/>
        <dbReference type="EC" id="1.1.1.35"/>
    </reaction>
</comment>
<keyword evidence="10" id="KW-0456">Lyase</keyword>
<dbReference type="GO" id="GO:0016509">
    <property type="term" value="F:long-chain (3S)-3-hydroxyacyl-CoA dehydrogenase (NAD+) activity"/>
    <property type="evidence" value="ECO:0007669"/>
    <property type="project" value="TreeGrafter"/>
</dbReference>
<dbReference type="Pfam" id="PF00378">
    <property type="entry name" value="ECH_1"/>
    <property type="match status" value="1"/>
</dbReference>
<protein>
    <recommendedName>
        <fullName evidence="4">enoyl-CoA hydratase</fullName>
        <ecNumber evidence="4">4.2.1.17</ecNumber>
    </recommendedName>
</protein>
<dbReference type="SUPFAM" id="SSF52096">
    <property type="entry name" value="ClpP/crotonase"/>
    <property type="match status" value="1"/>
</dbReference>
<dbReference type="Gene3D" id="1.10.1040.50">
    <property type="match status" value="1"/>
</dbReference>
<dbReference type="InterPro" id="IPR006108">
    <property type="entry name" value="3HC_DH_C"/>
</dbReference>
<organism evidence="16 17">
    <name type="scientific">Neptunomonas phycophila</name>
    <dbReference type="NCBI Taxonomy" id="1572645"/>
    <lineage>
        <taxon>Bacteria</taxon>
        <taxon>Pseudomonadati</taxon>
        <taxon>Pseudomonadota</taxon>
        <taxon>Gammaproteobacteria</taxon>
        <taxon>Oceanospirillales</taxon>
        <taxon>Oceanospirillaceae</taxon>
        <taxon>Neptunomonas</taxon>
    </lineage>
</organism>
<keyword evidence="8" id="KW-0520">NAD</keyword>
<evidence type="ECO:0000256" key="9">
    <source>
        <dbReference type="ARBA" id="ARBA00023098"/>
    </source>
</evidence>
<evidence type="ECO:0000256" key="1">
    <source>
        <dbReference type="ARBA" id="ARBA00005005"/>
    </source>
</evidence>
<comment type="pathway">
    <text evidence="1">Lipid metabolism; fatty acid beta-oxidation.</text>
</comment>
<dbReference type="PROSITE" id="PS00166">
    <property type="entry name" value="ENOYL_COA_HYDRATASE"/>
    <property type="match status" value="1"/>
</dbReference>
<dbReference type="Pfam" id="PF00725">
    <property type="entry name" value="3HCDH"/>
    <property type="match status" value="1"/>
</dbReference>
<keyword evidence="5" id="KW-0276">Fatty acid metabolism</keyword>
<feature type="domain" description="3-hydroxyacyl-CoA dehydrogenase NAD binding" evidence="15">
    <location>
        <begin position="317"/>
        <end position="494"/>
    </location>
</feature>
<dbReference type="PROSITE" id="PS00067">
    <property type="entry name" value="3HCDH"/>
    <property type="match status" value="1"/>
</dbReference>
<keyword evidence="7" id="KW-0560">Oxidoreductase</keyword>
<sequence>MYQGSAVRLQPLDGGLVELVLDLQGESVNKLNQLTQDEMQQAVTWLSSHASEVKGLLISSAKFLFIAGADITEFSSLFNHSHAEIEKWAWKYHNTLCELEALPFPTVAAVNGVALGGGLETALSADYRVLAEDAKIGLPEVTLGICPGWGGSVRLTRLVGAETAVDWLLSGKPKPADVAKSLGLADAVAPSESVREEALLFLQKVIADGDDYQAKRDFKHAAQADNEQWQQICESIREQYGKKLSPHYPAPIAILSLATSHPVLSFRDALAAEAQCFATLALTDAAKSLTGLFMNDQVLKRKSKAAMKLAHHVDKSAVLGAGIMGGGIAYQSASTGTPIIMKDIREEALELGLNTAGGIMDKAIQRGRMDVAGKDKVLSNITPSLAYDGFEGVGYVVEAVVENPKVKAAVLSETESHISDTTVLASNTSTISITELANSLKKPERFCGMHFFNPVHQMPLVEVIRGEKTNEETIATTVAYANAMRKTPIIVNDCPGFLVNRVLFPYFNGFNRLLLDGVGIERIDQVMEGFGWPMGPAYLADVIGLDTMVHADQVLQAGYPQRMKHDGDVIIEVLLAQGALGQKNGTGFYEYGKDESGKRFKKVSPAAQAIINERVGSGMDITDEDIIARMMIPMCLESVRCLDEGIVESPAETDMGLILGLGFPRFRGGPLRYIDTLGLDVFAKQVRRFEGLGGLYQLPESYLQRLDAGQRFF</sequence>
<evidence type="ECO:0000313" key="17">
    <source>
        <dbReference type="Proteomes" id="UP001169862"/>
    </source>
</evidence>
<dbReference type="FunFam" id="3.40.50.720:FF:000009">
    <property type="entry name" value="Fatty oxidation complex, alpha subunit"/>
    <property type="match status" value="1"/>
</dbReference>
<dbReference type="InterPro" id="IPR029045">
    <property type="entry name" value="ClpP/crotonase-like_dom_sf"/>
</dbReference>
<dbReference type="Proteomes" id="UP001169862">
    <property type="component" value="Unassembled WGS sequence"/>
</dbReference>
<dbReference type="PANTHER" id="PTHR43612:SF3">
    <property type="entry name" value="TRIFUNCTIONAL ENZYME SUBUNIT ALPHA, MITOCHONDRIAL"/>
    <property type="match status" value="1"/>
</dbReference>
<comment type="similarity">
    <text evidence="3">In the N-terminal section; belongs to the enoyl-CoA hydratase/isomerase family.</text>
</comment>
<dbReference type="Gene3D" id="3.90.226.10">
    <property type="entry name" value="2-enoyl-CoA Hydratase, Chain A, domain 1"/>
    <property type="match status" value="1"/>
</dbReference>
<evidence type="ECO:0000256" key="8">
    <source>
        <dbReference type="ARBA" id="ARBA00023027"/>
    </source>
</evidence>
<dbReference type="GO" id="GO:0004300">
    <property type="term" value="F:enoyl-CoA hydratase activity"/>
    <property type="evidence" value="ECO:0007669"/>
    <property type="project" value="UniProtKB-EC"/>
</dbReference>
<comment type="similarity">
    <text evidence="13">Belongs to the enoyl-CoA hydratase/isomerase family.</text>
</comment>
<comment type="caution">
    <text evidence="16">The sequence shown here is derived from an EMBL/GenBank/DDBJ whole genome shotgun (WGS) entry which is preliminary data.</text>
</comment>
<evidence type="ECO:0000313" key="16">
    <source>
        <dbReference type="EMBL" id="MDO6452467.1"/>
    </source>
</evidence>
<dbReference type="GO" id="GO:0070403">
    <property type="term" value="F:NAD+ binding"/>
    <property type="evidence" value="ECO:0007669"/>
    <property type="project" value="InterPro"/>
</dbReference>
<dbReference type="EMBL" id="JAUOPG010000002">
    <property type="protein sequence ID" value="MDO6452467.1"/>
    <property type="molecule type" value="Genomic_DNA"/>
</dbReference>
<evidence type="ECO:0000256" key="6">
    <source>
        <dbReference type="ARBA" id="ARBA00022963"/>
    </source>
</evidence>
<accession>A0AAW7XHB7</accession>
<keyword evidence="6" id="KW-0442">Lipid degradation</keyword>
<dbReference type="InterPro" id="IPR036291">
    <property type="entry name" value="NAD(P)-bd_dom_sf"/>
</dbReference>
<dbReference type="InterPro" id="IPR006180">
    <property type="entry name" value="3-OHacyl-CoA_DH_CS"/>
</dbReference>
<dbReference type="InterPro" id="IPR008927">
    <property type="entry name" value="6-PGluconate_DH-like_C_sf"/>
</dbReference>
<feature type="domain" description="3-hydroxyacyl-CoA dehydrogenase C-terminal" evidence="14">
    <location>
        <begin position="496"/>
        <end position="591"/>
    </location>
</feature>
<dbReference type="AlphaFoldDB" id="A0AAW7XHB7"/>
<dbReference type="InterPro" id="IPR050136">
    <property type="entry name" value="FA_oxidation_alpha_subunit"/>
</dbReference>
<dbReference type="InterPro" id="IPR006176">
    <property type="entry name" value="3-OHacyl-CoA_DH_NAD-bd"/>
</dbReference>
<evidence type="ECO:0000256" key="12">
    <source>
        <dbReference type="ARBA" id="ARBA00049556"/>
    </source>
</evidence>
<gene>
    <name evidence="16" type="primary">fadB</name>
    <name evidence="16" type="ORF">Q4490_02710</name>
</gene>
<evidence type="ECO:0000256" key="2">
    <source>
        <dbReference type="ARBA" id="ARBA00007005"/>
    </source>
</evidence>
<name>A0AAW7XHB7_9GAMM</name>
<evidence type="ECO:0000259" key="14">
    <source>
        <dbReference type="Pfam" id="PF00725"/>
    </source>
</evidence>
<reference evidence="16" key="1">
    <citation type="submission" date="2023-07" db="EMBL/GenBank/DDBJ databases">
        <title>Genome content predicts the carbon catabolic preferences of heterotrophic bacteria.</title>
        <authorList>
            <person name="Gralka M."/>
        </authorList>
    </citation>
    <scope>NUCLEOTIDE SEQUENCE</scope>
    <source>
        <strain evidence="16">I2M16</strain>
    </source>
</reference>
<dbReference type="NCBIfam" id="NF008727">
    <property type="entry name" value="PRK11730.1"/>
    <property type="match status" value="1"/>
</dbReference>
<dbReference type="InterPro" id="IPR001753">
    <property type="entry name" value="Enoyl-CoA_hydra/iso"/>
</dbReference>
<dbReference type="RefSeq" id="WP_303548494.1">
    <property type="nucleotide sequence ID" value="NZ_JAUOPG010000002.1"/>
</dbReference>
<dbReference type="SUPFAM" id="SSF51735">
    <property type="entry name" value="NAD(P)-binding Rossmann-fold domains"/>
    <property type="match status" value="1"/>
</dbReference>
<evidence type="ECO:0000256" key="10">
    <source>
        <dbReference type="ARBA" id="ARBA00023239"/>
    </source>
</evidence>
<proteinExistence type="inferred from homology"/>
<dbReference type="CDD" id="cd06558">
    <property type="entry name" value="crotonase-like"/>
    <property type="match status" value="1"/>
</dbReference>
<keyword evidence="11" id="KW-0511">Multifunctional enzyme</keyword>
<evidence type="ECO:0000256" key="13">
    <source>
        <dbReference type="RuleBase" id="RU003707"/>
    </source>
</evidence>
<dbReference type="InterPro" id="IPR018376">
    <property type="entry name" value="Enoyl-CoA_hyd/isom_CS"/>
</dbReference>
<dbReference type="Gene3D" id="3.40.50.720">
    <property type="entry name" value="NAD(P)-binding Rossmann-like Domain"/>
    <property type="match status" value="1"/>
</dbReference>
<comment type="similarity">
    <text evidence="2">In the central section; belongs to the 3-hydroxyacyl-CoA dehydrogenase family.</text>
</comment>
<evidence type="ECO:0000256" key="7">
    <source>
        <dbReference type="ARBA" id="ARBA00023002"/>
    </source>
</evidence>
<dbReference type="Pfam" id="PF02737">
    <property type="entry name" value="3HCDH_N"/>
    <property type="match status" value="1"/>
</dbReference>